<keyword evidence="1" id="KW-0472">Membrane</keyword>
<dbReference type="RefSeq" id="WP_012796011.1">
    <property type="nucleotide sequence ID" value="NZ_CALJZO010000109.1"/>
</dbReference>
<dbReference type="AlphaFoldDB" id="A0A837DFB6"/>
<keyword evidence="1" id="KW-1133">Transmembrane helix</keyword>
<evidence type="ECO:0008006" key="4">
    <source>
        <dbReference type="Google" id="ProtNLM"/>
    </source>
</evidence>
<dbReference type="Proteomes" id="UP000030848">
    <property type="component" value="Unassembled WGS sequence"/>
</dbReference>
<sequence>MSKTAWLGRRRLSAARPEQAGAVYGQPSAGALMPIETHYEAWVKPPKWDIPGQTLSLFVSSFLATLVWLISDDSVGMLVVNIFFWVMCLACWVFYLARCRITVDDDTLVLEVVPWFFRRRLPLTDILSVELTPTDPRQELGMAGCGYTRKGEDLVGYIFTGGPAARVATRDGCTYVISAPDADRLVAVLRERAHLDSGGETAEDAA</sequence>
<evidence type="ECO:0000313" key="3">
    <source>
        <dbReference type="Proteomes" id="UP000030848"/>
    </source>
</evidence>
<keyword evidence="1" id="KW-0812">Transmembrane</keyword>
<reference evidence="2 3" key="1">
    <citation type="submission" date="2014-10" db="EMBL/GenBank/DDBJ databases">
        <title>Genome sequence of Micropolyspora internatus JCM3315.</title>
        <authorList>
            <person name="Shin S.-K."/>
            <person name="Yi H."/>
        </authorList>
    </citation>
    <scope>NUCLEOTIDE SEQUENCE [LARGE SCALE GENOMIC DNA]</scope>
    <source>
        <strain evidence="2 3">JCM 3315</strain>
    </source>
</reference>
<dbReference type="OrthoDB" id="3557161at2"/>
<feature type="transmembrane region" description="Helical" evidence="1">
    <location>
        <begin position="54"/>
        <end position="71"/>
    </location>
</feature>
<name>A0A837DFB6_9PSEU</name>
<evidence type="ECO:0000313" key="2">
    <source>
        <dbReference type="EMBL" id="KHF45221.1"/>
    </source>
</evidence>
<feature type="transmembrane region" description="Helical" evidence="1">
    <location>
        <begin position="77"/>
        <end position="97"/>
    </location>
</feature>
<comment type="caution">
    <text evidence="2">The sequence shown here is derived from an EMBL/GenBank/DDBJ whole genome shotgun (WGS) entry which is preliminary data.</text>
</comment>
<evidence type="ECO:0000256" key="1">
    <source>
        <dbReference type="SAM" id="Phobius"/>
    </source>
</evidence>
<dbReference type="EMBL" id="JRZE01000003">
    <property type="protein sequence ID" value="KHF45221.1"/>
    <property type="molecule type" value="Genomic_DNA"/>
</dbReference>
<organism evidence="2 3">
    <name type="scientific">Saccharomonospora viridis</name>
    <dbReference type="NCBI Taxonomy" id="1852"/>
    <lineage>
        <taxon>Bacteria</taxon>
        <taxon>Bacillati</taxon>
        <taxon>Actinomycetota</taxon>
        <taxon>Actinomycetes</taxon>
        <taxon>Pseudonocardiales</taxon>
        <taxon>Pseudonocardiaceae</taxon>
        <taxon>Saccharomonospora</taxon>
    </lineage>
</organism>
<gene>
    <name evidence="2" type="ORF">MINT15_21030</name>
</gene>
<accession>A0A837DFB6</accession>
<protein>
    <recommendedName>
        <fullName evidence="4">Bacterial Pleckstrin homology domain-containing protein</fullName>
    </recommendedName>
</protein>
<proteinExistence type="predicted"/>